<gene>
    <name evidence="2" type="ORF">SAMN05192568_104165</name>
</gene>
<protein>
    <submittedName>
        <fullName evidence="2">Uncharacterized protein</fullName>
    </submittedName>
</protein>
<organism evidence="2 3">
    <name type="scientific">Methylobacterium pseudosasicola</name>
    <dbReference type="NCBI Taxonomy" id="582667"/>
    <lineage>
        <taxon>Bacteria</taxon>
        <taxon>Pseudomonadati</taxon>
        <taxon>Pseudomonadota</taxon>
        <taxon>Alphaproteobacteria</taxon>
        <taxon>Hyphomicrobiales</taxon>
        <taxon>Methylobacteriaceae</taxon>
        <taxon>Methylobacterium</taxon>
    </lineage>
</organism>
<proteinExistence type="predicted"/>
<feature type="compositionally biased region" description="Polar residues" evidence="1">
    <location>
        <begin position="12"/>
        <end position="22"/>
    </location>
</feature>
<evidence type="ECO:0000313" key="3">
    <source>
        <dbReference type="Proteomes" id="UP000199048"/>
    </source>
</evidence>
<accession>A0A1I4SDI0</accession>
<reference evidence="3" key="1">
    <citation type="submission" date="2016-10" db="EMBL/GenBank/DDBJ databases">
        <authorList>
            <person name="Varghese N."/>
            <person name="Submissions S."/>
        </authorList>
    </citation>
    <scope>NUCLEOTIDE SEQUENCE [LARGE SCALE GENOMIC DNA]</scope>
    <source>
        <strain evidence="3">BL36</strain>
    </source>
</reference>
<keyword evidence="3" id="KW-1185">Reference proteome</keyword>
<dbReference type="AlphaFoldDB" id="A0A1I4SDI0"/>
<evidence type="ECO:0000313" key="2">
    <source>
        <dbReference type="EMBL" id="SFM62527.1"/>
    </source>
</evidence>
<dbReference type="Proteomes" id="UP000199048">
    <property type="component" value="Unassembled WGS sequence"/>
</dbReference>
<dbReference type="EMBL" id="FOTK01000041">
    <property type="protein sequence ID" value="SFM62527.1"/>
    <property type="molecule type" value="Genomic_DNA"/>
</dbReference>
<sequence length="97" mass="10233">MGEVHTLKPHVSASQSGTTSGPATYPALTHEQARVDLVFGLRACHDHLGALIRRVEEGCPVVEAMARAKVLNEGLEASGRVLTAFHQIGDPPLPEGA</sequence>
<feature type="region of interest" description="Disordered" evidence="1">
    <location>
        <begin position="1"/>
        <end position="27"/>
    </location>
</feature>
<name>A0A1I4SDI0_9HYPH</name>
<evidence type="ECO:0000256" key="1">
    <source>
        <dbReference type="SAM" id="MobiDB-lite"/>
    </source>
</evidence>
<dbReference type="STRING" id="582667.SAMN05192568_104165"/>